<evidence type="ECO:0000313" key="2">
    <source>
        <dbReference type="Proteomes" id="UP001652442"/>
    </source>
</evidence>
<organism evidence="1 2">
    <name type="scientific">Brotonthovivens ammoniilytica</name>
    <dbReference type="NCBI Taxonomy" id="2981725"/>
    <lineage>
        <taxon>Bacteria</taxon>
        <taxon>Bacillati</taxon>
        <taxon>Bacillota</taxon>
        <taxon>Clostridia</taxon>
        <taxon>Lachnospirales</taxon>
        <taxon>Lachnospiraceae</taxon>
        <taxon>Brotonthovivens</taxon>
    </lineage>
</organism>
<keyword evidence="2" id="KW-1185">Reference proteome</keyword>
<dbReference type="Proteomes" id="UP001652442">
    <property type="component" value="Unassembled WGS sequence"/>
</dbReference>
<sequence length="56" mass="6630">MAVKIKLSYEDEAELKSILKLLGNTVLSWKSPKRQQGRYRRAYIILRQNLKKPEVK</sequence>
<protein>
    <recommendedName>
        <fullName evidence="3">50S ribosomal protein L29</fullName>
    </recommendedName>
</protein>
<dbReference type="EMBL" id="JAOQJQ010000002">
    <property type="protein sequence ID" value="MCU6762177.1"/>
    <property type="molecule type" value="Genomic_DNA"/>
</dbReference>
<gene>
    <name evidence="1" type="ORF">OCV88_07445</name>
</gene>
<dbReference type="RefSeq" id="WP_262590933.1">
    <property type="nucleotide sequence ID" value="NZ_JAOQJQ010000002.1"/>
</dbReference>
<proteinExistence type="predicted"/>
<evidence type="ECO:0000313" key="1">
    <source>
        <dbReference type="EMBL" id="MCU6762177.1"/>
    </source>
</evidence>
<comment type="caution">
    <text evidence="1">The sequence shown here is derived from an EMBL/GenBank/DDBJ whole genome shotgun (WGS) entry which is preliminary data.</text>
</comment>
<reference evidence="1 2" key="1">
    <citation type="journal article" date="2021" name="ISME Commun">
        <title>Automated analysis of genomic sequences facilitates high-throughput and comprehensive description of bacteria.</title>
        <authorList>
            <person name="Hitch T.C.A."/>
        </authorList>
    </citation>
    <scope>NUCLEOTIDE SEQUENCE [LARGE SCALE GENOMIC DNA]</scope>
    <source>
        <strain evidence="1 2">Sanger_109</strain>
    </source>
</reference>
<accession>A0ABT2TJ93</accession>
<evidence type="ECO:0008006" key="3">
    <source>
        <dbReference type="Google" id="ProtNLM"/>
    </source>
</evidence>
<name>A0ABT2TJ93_9FIRM</name>